<keyword evidence="2" id="KW-1185">Reference proteome</keyword>
<gene>
    <name evidence="1" type="ORF">AGLY_007729</name>
</gene>
<sequence length="299" mass="33105">MDLCPQLDLVDTEALHDKKIILWFVNKLNERIHIFFFRPIITLNGVFDIMIVISNPRLFCITYGAASILFESGISAVIASLNALPKLVKTSKAVFVIFKLFTFSSSNHGLYLVPIADSTSTGSINGSHRANRLKYFTENVNIIELENSKTLKLNVSTTLTLELQLLTEPLNVHSVNNIGIVLVPIPASMVKTIEGIDIIQTSLFFKTGNSSSLSKLLASTPNSVIFQSSKGLFILHINMLAILGSFSNIELNNSNLANVLISCDWDLFFSTSTVTLISNKTNKNIKIKEKLNMIFFESA</sequence>
<evidence type="ECO:0000313" key="1">
    <source>
        <dbReference type="EMBL" id="KAE9535828.1"/>
    </source>
</evidence>
<protein>
    <submittedName>
        <fullName evidence="1">Uncharacterized protein</fullName>
    </submittedName>
</protein>
<dbReference type="EMBL" id="VYZN01000025">
    <property type="protein sequence ID" value="KAE9535828.1"/>
    <property type="molecule type" value="Genomic_DNA"/>
</dbReference>
<dbReference type="Proteomes" id="UP000475862">
    <property type="component" value="Unassembled WGS sequence"/>
</dbReference>
<name>A0A6G0TN10_APHGL</name>
<comment type="caution">
    <text evidence="1">The sequence shown here is derived from an EMBL/GenBank/DDBJ whole genome shotgun (WGS) entry which is preliminary data.</text>
</comment>
<proteinExistence type="predicted"/>
<reference evidence="1 2" key="1">
    <citation type="submission" date="2019-08" db="EMBL/GenBank/DDBJ databases">
        <title>The genome of the soybean aphid Biotype 1, its phylome, world population structure and adaptation to the North American continent.</title>
        <authorList>
            <person name="Giordano R."/>
            <person name="Donthu R.K."/>
            <person name="Hernandez A.G."/>
            <person name="Wright C.L."/>
            <person name="Zimin A.V."/>
        </authorList>
    </citation>
    <scope>NUCLEOTIDE SEQUENCE [LARGE SCALE GENOMIC DNA]</scope>
    <source>
        <tissue evidence="1">Whole aphids</tissue>
    </source>
</reference>
<accession>A0A6G0TN10</accession>
<dbReference type="AlphaFoldDB" id="A0A6G0TN10"/>
<organism evidence="1 2">
    <name type="scientific">Aphis glycines</name>
    <name type="common">Soybean aphid</name>
    <dbReference type="NCBI Taxonomy" id="307491"/>
    <lineage>
        <taxon>Eukaryota</taxon>
        <taxon>Metazoa</taxon>
        <taxon>Ecdysozoa</taxon>
        <taxon>Arthropoda</taxon>
        <taxon>Hexapoda</taxon>
        <taxon>Insecta</taxon>
        <taxon>Pterygota</taxon>
        <taxon>Neoptera</taxon>
        <taxon>Paraneoptera</taxon>
        <taxon>Hemiptera</taxon>
        <taxon>Sternorrhyncha</taxon>
        <taxon>Aphidomorpha</taxon>
        <taxon>Aphidoidea</taxon>
        <taxon>Aphididae</taxon>
        <taxon>Aphidini</taxon>
        <taxon>Aphis</taxon>
        <taxon>Aphis</taxon>
    </lineage>
</organism>
<evidence type="ECO:0000313" key="2">
    <source>
        <dbReference type="Proteomes" id="UP000475862"/>
    </source>
</evidence>